<dbReference type="Pfam" id="PF01145">
    <property type="entry name" value="Band_7"/>
    <property type="match status" value="1"/>
</dbReference>
<feature type="coiled-coil region" evidence="2">
    <location>
        <begin position="213"/>
        <end position="247"/>
    </location>
</feature>
<comment type="similarity">
    <text evidence="1">Belongs to the band 7/mec-2 family.</text>
</comment>
<keyword evidence="3" id="KW-0812">Transmembrane</keyword>
<dbReference type="PANTHER" id="PTHR43327">
    <property type="entry name" value="STOMATIN-LIKE PROTEIN 2, MITOCHONDRIAL"/>
    <property type="match status" value="1"/>
</dbReference>
<dbReference type="InterPro" id="IPR001107">
    <property type="entry name" value="Band_7"/>
</dbReference>
<evidence type="ECO:0000259" key="4">
    <source>
        <dbReference type="SMART" id="SM00244"/>
    </source>
</evidence>
<dbReference type="SMART" id="SM00244">
    <property type="entry name" value="PHB"/>
    <property type="match status" value="1"/>
</dbReference>
<dbReference type="Pfam" id="PF16200">
    <property type="entry name" value="Band_7_C"/>
    <property type="match status" value="1"/>
</dbReference>
<proteinExistence type="inferred from homology"/>
<dbReference type="InterPro" id="IPR050710">
    <property type="entry name" value="Band7/mec-2_domain"/>
</dbReference>
<organism evidence="5 6">
    <name type="scientific">candidate division CSSED10-310 bacterium</name>
    <dbReference type="NCBI Taxonomy" id="2855610"/>
    <lineage>
        <taxon>Bacteria</taxon>
        <taxon>Bacteria division CSSED10-310</taxon>
    </lineage>
</organism>
<dbReference type="Gene3D" id="3.30.479.30">
    <property type="entry name" value="Band 7 domain"/>
    <property type="match status" value="1"/>
</dbReference>
<dbReference type="InterPro" id="IPR032435">
    <property type="entry name" value="STML2-like_C"/>
</dbReference>
<feature type="transmembrane region" description="Helical" evidence="3">
    <location>
        <begin position="6"/>
        <end position="25"/>
    </location>
</feature>
<feature type="domain" description="Band 7" evidence="4">
    <location>
        <begin position="26"/>
        <end position="184"/>
    </location>
</feature>
<keyword evidence="6" id="KW-1185">Reference proteome</keyword>
<protein>
    <submittedName>
        <fullName evidence="5">SPFH domain-containing protein</fullName>
    </submittedName>
</protein>
<dbReference type="PANTHER" id="PTHR43327:SF10">
    <property type="entry name" value="STOMATIN-LIKE PROTEIN 2, MITOCHONDRIAL"/>
    <property type="match status" value="1"/>
</dbReference>
<evidence type="ECO:0000313" key="6">
    <source>
        <dbReference type="Proteomes" id="UP001594351"/>
    </source>
</evidence>
<dbReference type="InterPro" id="IPR001972">
    <property type="entry name" value="Stomatin_HflK_fam"/>
</dbReference>
<dbReference type="CDD" id="cd08829">
    <property type="entry name" value="SPFH_paraslipin"/>
    <property type="match status" value="1"/>
</dbReference>
<keyword evidence="3" id="KW-0472">Membrane</keyword>
<dbReference type="PRINTS" id="PR00721">
    <property type="entry name" value="STOMATIN"/>
</dbReference>
<name>A0ABV6Z6B0_UNCC1</name>
<evidence type="ECO:0000256" key="3">
    <source>
        <dbReference type="SAM" id="Phobius"/>
    </source>
</evidence>
<keyword evidence="2" id="KW-0175">Coiled coil</keyword>
<comment type="caution">
    <text evidence="5">The sequence shown here is derived from an EMBL/GenBank/DDBJ whole genome shotgun (WGS) entry which is preliminary data.</text>
</comment>
<keyword evidence="3" id="KW-1133">Transmembrane helix</keyword>
<sequence>MGKILDIFTIVVWGIFIIYLVYKFIQSIRMVPTKRAYIVERLGKYTATLGPGFHALIPFLDKVVFIRDLKEETMDVPPQECFTRDNVKVEVDGVTYISVMDPVKACYGITNYRMGAIQLAQTTTRSAIGTLDLDQTFEERDTINLKVVEALSDAGESWGIRVHRFEIKNITPPTSVQDSMEKQVNAERERRAIVARSEGDKQSKINKSDGLKMELINKAKGEMQKRINEAEGKAQEIEAIAEATAESIKKMATVISLPGGKEAIRLQLSENFIHSLDEMATNDTEVILPADMLNVKEMLHNIGL</sequence>
<evidence type="ECO:0000256" key="2">
    <source>
        <dbReference type="SAM" id="Coils"/>
    </source>
</evidence>
<dbReference type="SUPFAM" id="SSF117892">
    <property type="entry name" value="Band 7/SPFH domain"/>
    <property type="match status" value="1"/>
</dbReference>
<accession>A0ABV6Z6B0</accession>
<gene>
    <name evidence="5" type="ORF">ACFL27_27685</name>
</gene>
<reference evidence="5 6" key="1">
    <citation type="submission" date="2024-09" db="EMBL/GenBank/DDBJ databases">
        <title>Laminarin stimulates single cell rates of sulfate reduction while oxygen inhibits transcriptomic activity in coastal marine sediment.</title>
        <authorList>
            <person name="Lindsay M."/>
            <person name="Orcutt B."/>
            <person name="Emerson D."/>
            <person name="Stepanauskas R."/>
            <person name="D'Angelo T."/>
        </authorList>
    </citation>
    <scope>NUCLEOTIDE SEQUENCE [LARGE SCALE GENOMIC DNA]</scope>
    <source>
        <strain evidence="5">SAG AM-311-K15</strain>
    </source>
</reference>
<dbReference type="Proteomes" id="UP001594351">
    <property type="component" value="Unassembled WGS sequence"/>
</dbReference>
<evidence type="ECO:0000313" key="5">
    <source>
        <dbReference type="EMBL" id="MFC1853984.1"/>
    </source>
</evidence>
<dbReference type="EMBL" id="JBHPBY010000670">
    <property type="protein sequence ID" value="MFC1853984.1"/>
    <property type="molecule type" value="Genomic_DNA"/>
</dbReference>
<dbReference type="InterPro" id="IPR036013">
    <property type="entry name" value="Band_7/SPFH_dom_sf"/>
</dbReference>
<evidence type="ECO:0000256" key="1">
    <source>
        <dbReference type="ARBA" id="ARBA00008164"/>
    </source>
</evidence>